<dbReference type="EMBL" id="CM029053">
    <property type="protein sequence ID" value="KAG2546391.1"/>
    <property type="molecule type" value="Genomic_DNA"/>
</dbReference>
<feature type="compositionally biased region" description="Basic and acidic residues" evidence="1">
    <location>
        <begin position="457"/>
        <end position="466"/>
    </location>
</feature>
<dbReference type="PANTHER" id="PTHR47165:SF4">
    <property type="entry name" value="OS03G0429900 PROTEIN"/>
    <property type="match status" value="1"/>
</dbReference>
<dbReference type="EMBL" id="CM029053">
    <property type="protein sequence ID" value="KAG2546390.1"/>
    <property type="molecule type" value="Genomic_DNA"/>
</dbReference>
<feature type="domain" description="Replication protein A 70 kDa DNA-binding subunit B/D first OB fold" evidence="2">
    <location>
        <begin position="10"/>
        <end position="107"/>
    </location>
</feature>
<feature type="region of interest" description="Disordered" evidence="1">
    <location>
        <begin position="410"/>
        <end position="485"/>
    </location>
</feature>
<evidence type="ECO:0000313" key="4">
    <source>
        <dbReference type="Proteomes" id="UP000823388"/>
    </source>
</evidence>
<comment type="caution">
    <text evidence="3">The sequence shown here is derived from an EMBL/GenBank/DDBJ whole genome shotgun (WGS) entry which is preliminary data.</text>
</comment>
<dbReference type="InterPro" id="IPR012340">
    <property type="entry name" value="NA-bd_OB-fold"/>
</dbReference>
<gene>
    <name evidence="3" type="ORF">PVAP13_9KG030199</name>
</gene>
<sequence length="485" mass="54030">MEYSLLKDDTSESQHWTVRTRVVRFSEYVSNDDPPKILSLDLILLDEEGKAMEGQIPENWVPLFKPQLKEDFVYYIRYFQVCNARTTYCPVDHPYMMRFTAHTKVHEVKNVQDTFPKYACALTTYDVLRTRVGITNYCSDDIGLFTGCSHVKLQQTKGGTKHLRNVYLTDGRETTVVSLWNQHAQSFDADRYMEMASRAPVAFLFVGMTCRIFEEKLTLQGSTLCKWYANPELPEAAALQDRYRLSIIATDPNPPAEQQSERTIQLVFFGSTAQEIIGTPVDTLIATNQGVGMFLPRKITTLYEKKYDLRVSVSSMSLQQVNITYQVDAIVGVGTISAPTLPLLHSPITGQCSQQSGTESQGIHSTEKSIAITAASGSGSTPPECNKETSLALTDINVSAEANPELQIAATTKTPESVQTKLASTPASFVDLPTAQVHDPKTKKTKRSTDEASGSLKENDPEDNHTAAKKNTKRRLNLTDTDEQD</sequence>
<dbReference type="CDD" id="cd04480">
    <property type="entry name" value="RPA1_DBD_A_like"/>
    <property type="match status" value="1"/>
</dbReference>
<evidence type="ECO:0000313" key="3">
    <source>
        <dbReference type="EMBL" id="KAG2546390.1"/>
    </source>
</evidence>
<protein>
    <recommendedName>
        <fullName evidence="2">Replication protein A 70 kDa DNA-binding subunit B/D first OB fold domain-containing protein</fullName>
    </recommendedName>
</protein>
<dbReference type="SUPFAM" id="SSF50249">
    <property type="entry name" value="Nucleic acid-binding proteins"/>
    <property type="match status" value="2"/>
</dbReference>
<dbReference type="Proteomes" id="UP000823388">
    <property type="component" value="Chromosome 9K"/>
</dbReference>
<dbReference type="PANTHER" id="PTHR47165">
    <property type="entry name" value="OS03G0429900 PROTEIN"/>
    <property type="match status" value="1"/>
</dbReference>
<dbReference type="Pfam" id="PF02721">
    <property type="entry name" value="DUF223"/>
    <property type="match status" value="1"/>
</dbReference>
<feature type="compositionally biased region" description="Polar residues" evidence="1">
    <location>
        <begin position="410"/>
        <end position="427"/>
    </location>
</feature>
<keyword evidence="4" id="KW-1185">Reference proteome</keyword>
<evidence type="ECO:0000256" key="1">
    <source>
        <dbReference type="SAM" id="MobiDB-lite"/>
    </source>
</evidence>
<organism evidence="3 4">
    <name type="scientific">Panicum virgatum</name>
    <name type="common">Blackwell switchgrass</name>
    <dbReference type="NCBI Taxonomy" id="38727"/>
    <lineage>
        <taxon>Eukaryota</taxon>
        <taxon>Viridiplantae</taxon>
        <taxon>Streptophyta</taxon>
        <taxon>Embryophyta</taxon>
        <taxon>Tracheophyta</taxon>
        <taxon>Spermatophyta</taxon>
        <taxon>Magnoliopsida</taxon>
        <taxon>Liliopsida</taxon>
        <taxon>Poales</taxon>
        <taxon>Poaceae</taxon>
        <taxon>PACMAD clade</taxon>
        <taxon>Panicoideae</taxon>
        <taxon>Panicodae</taxon>
        <taxon>Paniceae</taxon>
        <taxon>Panicinae</taxon>
        <taxon>Panicum</taxon>
        <taxon>Panicum sect. Hiantes</taxon>
    </lineage>
</organism>
<dbReference type="InterPro" id="IPR003871">
    <property type="entry name" value="RFA1B/D_OB_1st"/>
</dbReference>
<reference evidence="3" key="1">
    <citation type="submission" date="2020-05" db="EMBL/GenBank/DDBJ databases">
        <title>WGS assembly of Panicum virgatum.</title>
        <authorList>
            <person name="Lovell J.T."/>
            <person name="Jenkins J."/>
            <person name="Shu S."/>
            <person name="Juenger T.E."/>
            <person name="Schmutz J."/>
        </authorList>
    </citation>
    <scope>NUCLEOTIDE SEQUENCE</scope>
    <source>
        <strain evidence="3">AP13</strain>
    </source>
</reference>
<feature type="compositionally biased region" description="Basic residues" evidence="1">
    <location>
        <begin position="467"/>
        <end position="476"/>
    </location>
</feature>
<evidence type="ECO:0000259" key="2">
    <source>
        <dbReference type="Pfam" id="PF02721"/>
    </source>
</evidence>
<dbReference type="CDD" id="cd04481">
    <property type="entry name" value="RPA1_DBD_B_like"/>
    <property type="match status" value="1"/>
</dbReference>
<accession>A0A8T0NAD7</accession>
<feature type="compositionally biased region" description="Basic and acidic residues" evidence="1">
    <location>
        <begin position="438"/>
        <end position="450"/>
    </location>
</feature>
<dbReference type="Gene3D" id="2.40.50.140">
    <property type="entry name" value="Nucleic acid-binding proteins"/>
    <property type="match status" value="2"/>
</dbReference>
<dbReference type="AlphaFoldDB" id="A0A8T0NAD7"/>
<name>A0A8T0NAD7_PANVG</name>
<proteinExistence type="predicted"/>